<dbReference type="GO" id="GO:0022857">
    <property type="term" value="F:transmembrane transporter activity"/>
    <property type="evidence" value="ECO:0007669"/>
    <property type="project" value="InterPro"/>
</dbReference>
<feature type="transmembrane region" description="Helical" evidence="6">
    <location>
        <begin position="259"/>
        <end position="276"/>
    </location>
</feature>
<evidence type="ECO:0000256" key="4">
    <source>
        <dbReference type="ARBA" id="ARBA00022989"/>
    </source>
</evidence>
<organism evidence="7 8">
    <name type="scientific">Kibdelosporangium aridum</name>
    <dbReference type="NCBI Taxonomy" id="2030"/>
    <lineage>
        <taxon>Bacteria</taxon>
        <taxon>Bacillati</taxon>
        <taxon>Actinomycetota</taxon>
        <taxon>Actinomycetes</taxon>
        <taxon>Pseudonocardiales</taxon>
        <taxon>Pseudonocardiaceae</taxon>
        <taxon>Kibdelosporangium</taxon>
    </lineage>
</organism>
<comment type="subcellular location">
    <subcellularLocation>
        <location evidence="1">Cell membrane</location>
        <topology evidence="1">Multi-pass membrane protein</topology>
    </subcellularLocation>
</comment>
<evidence type="ECO:0000313" key="7">
    <source>
        <dbReference type="EMBL" id="SMD11573.1"/>
    </source>
</evidence>
<evidence type="ECO:0000313" key="8">
    <source>
        <dbReference type="Proteomes" id="UP000192674"/>
    </source>
</evidence>
<dbReference type="CDD" id="cd06579">
    <property type="entry name" value="TM_PBP1_transp_AraH_like"/>
    <property type="match status" value="1"/>
</dbReference>
<dbReference type="EMBL" id="FWXV01000003">
    <property type="protein sequence ID" value="SMD11573.1"/>
    <property type="molecule type" value="Genomic_DNA"/>
</dbReference>
<evidence type="ECO:0000256" key="1">
    <source>
        <dbReference type="ARBA" id="ARBA00004651"/>
    </source>
</evidence>
<keyword evidence="3 6" id="KW-0812">Transmembrane</keyword>
<keyword evidence="4 6" id="KW-1133">Transmembrane helix</keyword>
<feature type="transmembrane region" description="Helical" evidence="6">
    <location>
        <begin position="66"/>
        <end position="93"/>
    </location>
</feature>
<dbReference type="GO" id="GO:0005886">
    <property type="term" value="C:plasma membrane"/>
    <property type="evidence" value="ECO:0007669"/>
    <property type="project" value="UniProtKB-SubCell"/>
</dbReference>
<feature type="transmembrane region" description="Helical" evidence="6">
    <location>
        <begin position="179"/>
        <end position="200"/>
    </location>
</feature>
<keyword evidence="2" id="KW-1003">Cell membrane</keyword>
<dbReference type="PANTHER" id="PTHR32196:SF19">
    <property type="entry name" value="GALACTOFURANOSE TRANSPORTER PERMEASE PROTEIN YTFT"/>
    <property type="match status" value="1"/>
</dbReference>
<gene>
    <name evidence="7" type="ORF">SAMN05661093_04808</name>
</gene>
<accession>A0A1Y5XSM2</accession>
<dbReference type="RefSeq" id="WP_084429006.1">
    <property type="nucleotide sequence ID" value="NZ_FWXV01000003.1"/>
</dbReference>
<dbReference type="OrthoDB" id="9808136at2"/>
<evidence type="ECO:0000256" key="2">
    <source>
        <dbReference type="ARBA" id="ARBA00022475"/>
    </source>
</evidence>
<feature type="transmembrane region" description="Helical" evidence="6">
    <location>
        <begin position="206"/>
        <end position="226"/>
    </location>
</feature>
<feature type="transmembrane region" description="Helical" evidence="6">
    <location>
        <begin position="6"/>
        <end position="26"/>
    </location>
</feature>
<dbReference type="InterPro" id="IPR001851">
    <property type="entry name" value="ABC_transp_permease"/>
</dbReference>
<dbReference type="Pfam" id="PF02653">
    <property type="entry name" value="BPD_transp_2"/>
    <property type="match status" value="1"/>
</dbReference>
<dbReference type="AlphaFoldDB" id="A0A1Y5XSM2"/>
<evidence type="ECO:0000256" key="5">
    <source>
        <dbReference type="ARBA" id="ARBA00023136"/>
    </source>
</evidence>
<keyword evidence="8" id="KW-1185">Reference proteome</keyword>
<proteinExistence type="predicted"/>
<evidence type="ECO:0000256" key="6">
    <source>
        <dbReference type="SAM" id="Phobius"/>
    </source>
</evidence>
<dbReference type="Proteomes" id="UP000192674">
    <property type="component" value="Unassembled WGS sequence"/>
</dbReference>
<name>A0A1Y5XSM2_KIBAR</name>
<reference evidence="7 8" key="1">
    <citation type="submission" date="2017-04" db="EMBL/GenBank/DDBJ databases">
        <authorList>
            <person name="Afonso C.L."/>
            <person name="Miller P.J."/>
            <person name="Scott M.A."/>
            <person name="Spackman E."/>
            <person name="Goraichik I."/>
            <person name="Dimitrov K.M."/>
            <person name="Suarez D.L."/>
            <person name="Swayne D.E."/>
        </authorList>
    </citation>
    <scope>NUCLEOTIDE SEQUENCE [LARGE SCALE GENOMIC DNA]</scope>
    <source>
        <strain evidence="7 8">DSM 43828</strain>
    </source>
</reference>
<feature type="transmembrane region" description="Helical" evidence="6">
    <location>
        <begin position="100"/>
        <end position="123"/>
    </location>
</feature>
<keyword evidence="5 6" id="KW-0472">Membrane</keyword>
<feature type="transmembrane region" description="Helical" evidence="6">
    <location>
        <begin position="233"/>
        <end position="253"/>
    </location>
</feature>
<sequence length="277" mass="28063">MTRTQVWVSRGYCVYAALAVLVVINFTISDDFLSLETLYTQVVAVAPVVIAALGVALVIGTGGIDLSIGAVMAISTALFAVSPMLALLAGVLAGTLSGSLVAVFGVQPIVATLAILVGGRGLASVLADGQTPGSIPYPVLIAAILVVLVGFLVQRTTYGRQLVAIGGNRKAAGYSGLPVTRVLITTYVLCGLFAALAGTLPAPQHVYPITTGLASISAVIVSGTPLSGGQVRVSGTVAGAFVMQLLTTALLTLKTPTSVILMVHAVIIIVAVLRGTR</sequence>
<feature type="transmembrane region" description="Helical" evidence="6">
    <location>
        <begin position="135"/>
        <end position="153"/>
    </location>
</feature>
<feature type="transmembrane region" description="Helical" evidence="6">
    <location>
        <begin position="38"/>
        <end position="60"/>
    </location>
</feature>
<protein>
    <submittedName>
        <fullName evidence="7">Ribose transport system permease protein</fullName>
    </submittedName>
</protein>
<dbReference type="PANTHER" id="PTHR32196">
    <property type="entry name" value="ABC TRANSPORTER PERMEASE PROTEIN YPHD-RELATED-RELATED"/>
    <property type="match status" value="1"/>
</dbReference>
<evidence type="ECO:0000256" key="3">
    <source>
        <dbReference type="ARBA" id="ARBA00022692"/>
    </source>
</evidence>